<feature type="transmembrane region" description="Helical" evidence="8">
    <location>
        <begin position="79"/>
        <end position="97"/>
    </location>
</feature>
<dbReference type="GO" id="GO:0008233">
    <property type="term" value="F:peptidase activity"/>
    <property type="evidence" value="ECO:0007669"/>
    <property type="project" value="UniProtKB-KW"/>
</dbReference>
<feature type="transmembrane region" description="Helical" evidence="8">
    <location>
        <begin position="248"/>
        <end position="275"/>
    </location>
</feature>
<dbReference type="Pfam" id="PF09721">
    <property type="entry name" value="Exosortase_EpsH"/>
    <property type="match status" value="1"/>
</dbReference>
<evidence type="ECO:0000256" key="8">
    <source>
        <dbReference type="SAM" id="Phobius"/>
    </source>
</evidence>
<dbReference type="InterPro" id="IPR014263">
    <property type="entry name" value="Methanolan_biosynth_EpsI"/>
</dbReference>
<dbReference type="InterPro" id="IPR017540">
    <property type="entry name" value="Exosortase-1"/>
</dbReference>
<dbReference type="InterPro" id="IPR019127">
    <property type="entry name" value="Exosortase"/>
</dbReference>
<feature type="transmembrane region" description="Helical" evidence="8">
    <location>
        <begin position="335"/>
        <end position="358"/>
    </location>
</feature>
<evidence type="ECO:0000256" key="2">
    <source>
        <dbReference type="ARBA" id="ARBA00022475"/>
    </source>
</evidence>
<dbReference type="NCBIfam" id="TIGR02602">
    <property type="entry name" value="8TM_EpsH"/>
    <property type="match status" value="1"/>
</dbReference>
<comment type="caution">
    <text evidence="10">The sequence shown here is derived from an EMBL/GenBank/DDBJ whole genome shotgun (WGS) entry which is preliminary data.</text>
</comment>
<feature type="transmembrane region" description="Helical" evidence="8">
    <location>
        <begin position="52"/>
        <end position="73"/>
    </location>
</feature>
<proteinExistence type="predicted"/>
<keyword evidence="3" id="KW-0645">Protease</keyword>
<evidence type="ECO:0000259" key="9">
    <source>
        <dbReference type="Pfam" id="PF11984"/>
    </source>
</evidence>
<dbReference type="EC" id="3.4.22.-" evidence="10"/>
<dbReference type="Pfam" id="PF11984">
    <property type="entry name" value="DUF3485"/>
    <property type="match status" value="1"/>
</dbReference>
<reference evidence="10 11" key="1">
    <citation type="submission" date="2019-10" db="EMBL/GenBank/DDBJ databases">
        <title>Two novel species isolated from a subtropical stream in China.</title>
        <authorList>
            <person name="Lu H."/>
        </authorList>
    </citation>
    <scope>NUCLEOTIDE SEQUENCE [LARGE SCALE GENOMIC DNA]</scope>
    <source>
        <strain evidence="10 11">FT103W</strain>
    </source>
</reference>
<dbReference type="GO" id="GO:0005886">
    <property type="term" value="C:plasma membrane"/>
    <property type="evidence" value="ECO:0007669"/>
    <property type="project" value="UniProtKB-SubCell"/>
</dbReference>
<dbReference type="InterPro" id="IPR026392">
    <property type="entry name" value="Exo/Archaeosortase_dom"/>
</dbReference>
<evidence type="ECO:0000256" key="1">
    <source>
        <dbReference type="ARBA" id="ARBA00004651"/>
    </source>
</evidence>
<keyword evidence="6 8" id="KW-1133">Transmembrane helix</keyword>
<feature type="transmembrane region" description="Helical" evidence="8">
    <location>
        <begin position="287"/>
        <end position="307"/>
    </location>
</feature>
<keyword evidence="7 8" id="KW-0472">Membrane</keyword>
<dbReference type="NCBIfam" id="TIGR04178">
    <property type="entry name" value="exo_archaeo"/>
    <property type="match status" value="1"/>
</dbReference>
<evidence type="ECO:0000256" key="6">
    <source>
        <dbReference type="ARBA" id="ARBA00022989"/>
    </source>
</evidence>
<feature type="transmembrane region" description="Helical" evidence="8">
    <location>
        <begin position="109"/>
        <end position="130"/>
    </location>
</feature>
<dbReference type="NCBIfam" id="TIGR03109">
    <property type="entry name" value="exosort_XrtA"/>
    <property type="match status" value="1"/>
</dbReference>
<gene>
    <name evidence="10" type="primary">xrtA</name>
    <name evidence="10" type="ORF">GEV01_02430</name>
</gene>
<comment type="subcellular location">
    <subcellularLocation>
        <location evidence="1">Cell membrane</location>
        <topology evidence="1">Multi-pass membrane protein</topology>
    </subcellularLocation>
</comment>
<feature type="transmembrane region" description="Helical" evidence="8">
    <location>
        <begin position="223"/>
        <end position="242"/>
    </location>
</feature>
<protein>
    <submittedName>
        <fullName evidence="10">Exosortase A</fullName>
        <ecNumber evidence="10">3.4.22.-</ecNumber>
    </submittedName>
</protein>
<dbReference type="EMBL" id="WHUF01000001">
    <property type="protein sequence ID" value="MQA18365.1"/>
    <property type="molecule type" value="Genomic_DNA"/>
</dbReference>
<keyword evidence="11" id="KW-1185">Reference proteome</keyword>
<dbReference type="Proteomes" id="UP000444318">
    <property type="component" value="Unassembled WGS sequence"/>
</dbReference>
<dbReference type="AlphaFoldDB" id="A0A843S282"/>
<keyword evidence="5 10" id="KW-0378">Hydrolase</keyword>
<evidence type="ECO:0000256" key="3">
    <source>
        <dbReference type="ARBA" id="ARBA00022670"/>
    </source>
</evidence>
<name>A0A843S282_9BURK</name>
<evidence type="ECO:0000313" key="11">
    <source>
        <dbReference type="Proteomes" id="UP000444318"/>
    </source>
</evidence>
<evidence type="ECO:0000256" key="7">
    <source>
        <dbReference type="ARBA" id="ARBA00023136"/>
    </source>
</evidence>
<dbReference type="NCBIfam" id="TIGR02914">
    <property type="entry name" value="EpsI_fam"/>
    <property type="match status" value="1"/>
</dbReference>
<dbReference type="InterPro" id="IPR013426">
    <property type="entry name" value="EpsH-like"/>
</dbReference>
<sequence length="550" mass="59935">MGEKLATTGRRAGRHRIPSIPGGAVAMTAALSPVTAPVPIPPPRPGNHWTHACLLLALTGLIATYWATVAAIAELWWHSQTFAHGLLVSPVCVWLVWRQRAGLAACPRHPSLFMLLPLAMLGALWFLATVANVPVLQQYCLVLMIVATVVLVQGRRYARAIAFPLAYLVLAVPFGEVFIPPLIEFTAAFTVAALQLVGIPVFQDNNVLSLPSGSWSVVEACSGLRYLIASVALGTLYAHLSYRSRFRQAAFVAVALVLPIVANGLRAFLIVLIGHHSNMTLAVGIDHLIYGWLFFGMVSALMFWVGARWRDDVMPAPAKASALPATPPQAVHPAALIRATLAGMAIAAVWPPLAYLALRAPPMEQEQQAQLSLAPPPAPWQASELSASDWLIPHAGEPLRWSANYSNGDHQVALQLTWYRHQSKDKEILTQVWKTPPSASPHWKQLADTTRQIDLARRRVTVRQTIVQAGDVKLLVWRWYRTAGRDTASPLLVKLLLARSKLLGKDDDGAEIALVARYDEQPAQAAIPMQRLLSDMLPAIDQGLAHVAGH</sequence>
<evidence type="ECO:0000256" key="4">
    <source>
        <dbReference type="ARBA" id="ARBA00022692"/>
    </source>
</evidence>
<keyword evidence="4 8" id="KW-0812">Transmembrane</keyword>
<keyword evidence="2" id="KW-1003">Cell membrane</keyword>
<feature type="transmembrane region" description="Helical" evidence="8">
    <location>
        <begin position="161"/>
        <end position="179"/>
    </location>
</feature>
<feature type="domain" description="Methanolan biosynthesis EpsI" evidence="9">
    <location>
        <begin position="343"/>
        <end position="541"/>
    </location>
</feature>
<organism evidence="10 11">
    <name type="scientific">Rugamonas rivuli</name>
    <dbReference type="NCBI Taxonomy" id="2743358"/>
    <lineage>
        <taxon>Bacteria</taxon>
        <taxon>Pseudomonadati</taxon>
        <taxon>Pseudomonadota</taxon>
        <taxon>Betaproteobacteria</taxon>
        <taxon>Burkholderiales</taxon>
        <taxon>Oxalobacteraceae</taxon>
        <taxon>Telluria group</taxon>
        <taxon>Rugamonas</taxon>
    </lineage>
</organism>
<dbReference type="GO" id="GO:0006508">
    <property type="term" value="P:proteolysis"/>
    <property type="evidence" value="ECO:0007669"/>
    <property type="project" value="UniProtKB-KW"/>
</dbReference>
<accession>A0A843S282</accession>
<evidence type="ECO:0000256" key="5">
    <source>
        <dbReference type="ARBA" id="ARBA00022801"/>
    </source>
</evidence>
<feature type="transmembrane region" description="Helical" evidence="8">
    <location>
        <begin position="136"/>
        <end position="154"/>
    </location>
</feature>
<evidence type="ECO:0000313" key="10">
    <source>
        <dbReference type="EMBL" id="MQA18365.1"/>
    </source>
</evidence>